<gene>
    <name evidence="1" type="ORF">METZ01_LOCUS182779</name>
</gene>
<dbReference type="AlphaFoldDB" id="A0A382CV22"/>
<organism evidence="1">
    <name type="scientific">marine metagenome</name>
    <dbReference type="NCBI Taxonomy" id="408172"/>
    <lineage>
        <taxon>unclassified sequences</taxon>
        <taxon>metagenomes</taxon>
        <taxon>ecological metagenomes</taxon>
    </lineage>
</organism>
<accession>A0A382CV22</accession>
<proteinExistence type="predicted"/>
<reference evidence="1" key="1">
    <citation type="submission" date="2018-05" db="EMBL/GenBank/DDBJ databases">
        <authorList>
            <person name="Lanie J.A."/>
            <person name="Ng W.-L."/>
            <person name="Kazmierczak K.M."/>
            <person name="Andrzejewski T.M."/>
            <person name="Davidsen T.M."/>
            <person name="Wayne K.J."/>
            <person name="Tettelin H."/>
            <person name="Glass J.I."/>
            <person name="Rusch D."/>
            <person name="Podicherti R."/>
            <person name="Tsui H.-C.T."/>
            <person name="Winkler M.E."/>
        </authorList>
    </citation>
    <scope>NUCLEOTIDE SEQUENCE</scope>
</reference>
<protein>
    <submittedName>
        <fullName evidence="1">Uncharacterized protein</fullName>
    </submittedName>
</protein>
<dbReference type="PROSITE" id="PS51257">
    <property type="entry name" value="PROKAR_LIPOPROTEIN"/>
    <property type="match status" value="1"/>
</dbReference>
<dbReference type="EMBL" id="UINC01036251">
    <property type="protein sequence ID" value="SVB29925.1"/>
    <property type="molecule type" value="Genomic_DNA"/>
</dbReference>
<name>A0A382CV22_9ZZZZ</name>
<sequence length="86" mass="9561">MPFRLLFTPLVTCLILVSCEVEPSPLPTPLATVSISEKITKQEDVSRKINTPDPVYIPPTPSPIPIFSSPMVIPGDRDLEDLARRY</sequence>
<evidence type="ECO:0000313" key="1">
    <source>
        <dbReference type="EMBL" id="SVB29925.1"/>
    </source>
</evidence>
<feature type="non-terminal residue" evidence="1">
    <location>
        <position position="86"/>
    </location>
</feature>